<sequence>MAPEIDTGSSAAAADAMAQLQQDMATVLNSISALASKSDVADLSHTVAVATARVTALEQLHGNIISKSTSLPSGVPRLGGGDLLVPPRPHCSSSSRATDVCRSPCPVAAFRATTSWNFRSLTVKTTR</sequence>
<evidence type="ECO:0000313" key="2">
    <source>
        <dbReference type="Proteomes" id="UP000479710"/>
    </source>
</evidence>
<gene>
    <name evidence="1" type="ORF">E2562_014962</name>
</gene>
<evidence type="ECO:0000313" key="1">
    <source>
        <dbReference type="EMBL" id="KAF0924878.1"/>
    </source>
</evidence>
<comment type="caution">
    <text evidence="1">The sequence shown here is derived from an EMBL/GenBank/DDBJ whole genome shotgun (WGS) entry which is preliminary data.</text>
</comment>
<accession>A0A6G1EJA1</accession>
<dbReference type="EMBL" id="SPHZ02000003">
    <property type="protein sequence ID" value="KAF0924878.1"/>
    <property type="molecule type" value="Genomic_DNA"/>
</dbReference>
<proteinExistence type="predicted"/>
<name>A0A6G1EJA1_9ORYZ</name>
<dbReference type="AlphaFoldDB" id="A0A6G1EJA1"/>
<protein>
    <submittedName>
        <fullName evidence="1">Uncharacterized protein</fullName>
    </submittedName>
</protein>
<keyword evidence="2" id="KW-1185">Reference proteome</keyword>
<dbReference type="Proteomes" id="UP000479710">
    <property type="component" value="Unassembled WGS sequence"/>
</dbReference>
<organism evidence="1 2">
    <name type="scientific">Oryza meyeriana var. granulata</name>
    <dbReference type="NCBI Taxonomy" id="110450"/>
    <lineage>
        <taxon>Eukaryota</taxon>
        <taxon>Viridiplantae</taxon>
        <taxon>Streptophyta</taxon>
        <taxon>Embryophyta</taxon>
        <taxon>Tracheophyta</taxon>
        <taxon>Spermatophyta</taxon>
        <taxon>Magnoliopsida</taxon>
        <taxon>Liliopsida</taxon>
        <taxon>Poales</taxon>
        <taxon>Poaceae</taxon>
        <taxon>BOP clade</taxon>
        <taxon>Oryzoideae</taxon>
        <taxon>Oryzeae</taxon>
        <taxon>Oryzinae</taxon>
        <taxon>Oryza</taxon>
        <taxon>Oryza meyeriana</taxon>
    </lineage>
</organism>
<reference evidence="1 2" key="1">
    <citation type="submission" date="2019-11" db="EMBL/GenBank/DDBJ databases">
        <title>Whole genome sequence of Oryza granulata.</title>
        <authorList>
            <person name="Li W."/>
        </authorList>
    </citation>
    <scope>NUCLEOTIDE SEQUENCE [LARGE SCALE GENOMIC DNA]</scope>
    <source>
        <strain evidence="2">cv. Menghai</strain>
        <tissue evidence="1">Leaf</tissue>
    </source>
</reference>